<feature type="transmembrane region" description="Helical" evidence="2">
    <location>
        <begin position="275"/>
        <end position="295"/>
    </location>
</feature>
<feature type="non-terminal residue" evidence="3">
    <location>
        <position position="368"/>
    </location>
</feature>
<evidence type="ECO:0000256" key="2">
    <source>
        <dbReference type="SAM" id="Phobius"/>
    </source>
</evidence>
<feature type="transmembrane region" description="Helical" evidence="2">
    <location>
        <begin position="112"/>
        <end position="136"/>
    </location>
</feature>
<dbReference type="AlphaFoldDB" id="A0A381Z7U6"/>
<feature type="transmembrane region" description="Helical" evidence="2">
    <location>
        <begin position="342"/>
        <end position="362"/>
    </location>
</feature>
<feature type="transmembrane region" description="Helical" evidence="2">
    <location>
        <begin position="12"/>
        <end position="33"/>
    </location>
</feature>
<sequence>MIKQSQSSLKNTFFKSLICLIFIYLLGHLTPFLSVSSNSIILNLSFQTLAYAQDEDEEDEEYEEDEEEEGEEEEGEEEEGEEEDLSYLTDIGPAAEHEFEEFSFLGFSNRKLTWFAAQMHILFASFILGCPMFVVIMEVMGARRTQGVRKAIILSNVFLGVLIGVVIGITGEIIIGIHHGVLFGLWACAFGALIVSFLNYFHRLMNIRASAFVGALFGALISMGLTPVEHYEVSAIILALVNGAVGGLLSNGIMFAKSDFKFERLAHEITKVIGICYSFTALTGGLFLFVMLVAYKDFITYLVSSFPVLFMVAYPTLFIVETVIMYIYVYSWDPLNKANKKGRHIVTGIFLNVFGLTLLMALDGPATF</sequence>
<gene>
    <name evidence="3" type="ORF">METZ01_LOCUS138068</name>
</gene>
<feature type="region of interest" description="Disordered" evidence="1">
    <location>
        <begin position="55"/>
        <end position="85"/>
    </location>
</feature>
<feature type="transmembrane region" description="Helical" evidence="2">
    <location>
        <begin position="209"/>
        <end position="228"/>
    </location>
</feature>
<feature type="transmembrane region" description="Helical" evidence="2">
    <location>
        <begin position="307"/>
        <end position="330"/>
    </location>
</feature>
<evidence type="ECO:0000313" key="3">
    <source>
        <dbReference type="EMBL" id="SVA85214.1"/>
    </source>
</evidence>
<accession>A0A381Z7U6</accession>
<feature type="transmembrane region" description="Helical" evidence="2">
    <location>
        <begin position="157"/>
        <end position="177"/>
    </location>
</feature>
<reference evidence="3" key="1">
    <citation type="submission" date="2018-05" db="EMBL/GenBank/DDBJ databases">
        <authorList>
            <person name="Lanie J.A."/>
            <person name="Ng W.-L."/>
            <person name="Kazmierczak K.M."/>
            <person name="Andrzejewski T.M."/>
            <person name="Davidsen T.M."/>
            <person name="Wayne K.J."/>
            <person name="Tettelin H."/>
            <person name="Glass J.I."/>
            <person name="Rusch D."/>
            <person name="Podicherti R."/>
            <person name="Tsui H.-C.T."/>
            <person name="Winkler M.E."/>
        </authorList>
    </citation>
    <scope>NUCLEOTIDE SEQUENCE</scope>
</reference>
<proteinExistence type="predicted"/>
<name>A0A381Z7U6_9ZZZZ</name>
<keyword evidence="2" id="KW-0472">Membrane</keyword>
<dbReference type="EMBL" id="UINC01020254">
    <property type="protein sequence ID" value="SVA85214.1"/>
    <property type="molecule type" value="Genomic_DNA"/>
</dbReference>
<organism evidence="3">
    <name type="scientific">marine metagenome</name>
    <dbReference type="NCBI Taxonomy" id="408172"/>
    <lineage>
        <taxon>unclassified sequences</taxon>
        <taxon>metagenomes</taxon>
        <taxon>ecological metagenomes</taxon>
    </lineage>
</organism>
<evidence type="ECO:0000256" key="1">
    <source>
        <dbReference type="SAM" id="MobiDB-lite"/>
    </source>
</evidence>
<keyword evidence="2" id="KW-0812">Transmembrane</keyword>
<feature type="transmembrane region" description="Helical" evidence="2">
    <location>
        <begin position="234"/>
        <end position="254"/>
    </location>
</feature>
<protein>
    <submittedName>
        <fullName evidence="3">Uncharacterized protein</fullName>
    </submittedName>
</protein>
<feature type="transmembrane region" description="Helical" evidence="2">
    <location>
        <begin position="183"/>
        <end position="202"/>
    </location>
</feature>
<keyword evidence="2" id="KW-1133">Transmembrane helix</keyword>